<dbReference type="VEuPathDB" id="FungiDB:ASPZODRAFT_16407"/>
<keyword evidence="2" id="KW-1133">Transmembrane helix</keyword>
<feature type="region of interest" description="Disordered" evidence="1">
    <location>
        <begin position="1"/>
        <end position="26"/>
    </location>
</feature>
<evidence type="ECO:0000256" key="2">
    <source>
        <dbReference type="SAM" id="Phobius"/>
    </source>
</evidence>
<dbReference type="RefSeq" id="XP_022581162.1">
    <property type="nucleotide sequence ID" value="XM_022726658.1"/>
</dbReference>
<dbReference type="EMBL" id="KV878342">
    <property type="protein sequence ID" value="OJJ46652.1"/>
    <property type="molecule type" value="Genomic_DNA"/>
</dbReference>
<feature type="transmembrane region" description="Helical" evidence="2">
    <location>
        <begin position="490"/>
        <end position="510"/>
    </location>
</feature>
<keyword evidence="2" id="KW-0472">Membrane</keyword>
<gene>
    <name evidence="3" type="ORF">ASPZODRAFT_16407</name>
</gene>
<proteinExistence type="predicted"/>
<name>A0A1L9SHF3_9EURO</name>
<accession>A0A1L9SHF3</accession>
<dbReference type="AlphaFoldDB" id="A0A1L9SHF3"/>
<evidence type="ECO:0008006" key="5">
    <source>
        <dbReference type="Google" id="ProtNLM"/>
    </source>
</evidence>
<dbReference type="InterPro" id="IPR026749">
    <property type="entry name" value="Tmem135"/>
</dbReference>
<dbReference type="PANTHER" id="PTHR12459">
    <property type="entry name" value="TRANSMEMBRANE PROTEIN 135-RELATED"/>
    <property type="match status" value="1"/>
</dbReference>
<dbReference type="Proteomes" id="UP000184188">
    <property type="component" value="Unassembled WGS sequence"/>
</dbReference>
<feature type="transmembrane region" description="Helical" evidence="2">
    <location>
        <begin position="391"/>
        <end position="412"/>
    </location>
</feature>
<evidence type="ECO:0000313" key="3">
    <source>
        <dbReference type="EMBL" id="OJJ46652.1"/>
    </source>
</evidence>
<dbReference type="PANTHER" id="PTHR12459:SF19">
    <property type="entry name" value="TRANSMEMBRANE PROTEIN 135 N-TERMINAL DOMAIN-CONTAINING PROTEIN"/>
    <property type="match status" value="1"/>
</dbReference>
<reference evidence="4" key="1">
    <citation type="journal article" date="2017" name="Genome Biol.">
        <title>Comparative genomics reveals high biological diversity and specific adaptations in the industrially and medically important fungal genus Aspergillus.</title>
        <authorList>
            <person name="de Vries R.P."/>
            <person name="Riley R."/>
            <person name="Wiebenga A."/>
            <person name="Aguilar-Osorio G."/>
            <person name="Amillis S."/>
            <person name="Uchima C.A."/>
            <person name="Anderluh G."/>
            <person name="Asadollahi M."/>
            <person name="Askin M."/>
            <person name="Barry K."/>
            <person name="Battaglia E."/>
            <person name="Bayram O."/>
            <person name="Benocci T."/>
            <person name="Braus-Stromeyer S.A."/>
            <person name="Caldana C."/>
            <person name="Canovas D."/>
            <person name="Cerqueira G.C."/>
            <person name="Chen F."/>
            <person name="Chen W."/>
            <person name="Choi C."/>
            <person name="Clum A."/>
            <person name="Dos Santos R.A."/>
            <person name="Damasio A.R."/>
            <person name="Diallinas G."/>
            <person name="Emri T."/>
            <person name="Fekete E."/>
            <person name="Flipphi M."/>
            <person name="Freyberg S."/>
            <person name="Gallo A."/>
            <person name="Gournas C."/>
            <person name="Habgood R."/>
            <person name="Hainaut M."/>
            <person name="Harispe M.L."/>
            <person name="Henrissat B."/>
            <person name="Hilden K.S."/>
            <person name="Hope R."/>
            <person name="Hossain A."/>
            <person name="Karabika E."/>
            <person name="Karaffa L."/>
            <person name="Karanyi Z."/>
            <person name="Krasevec N."/>
            <person name="Kuo A."/>
            <person name="Kusch H."/>
            <person name="LaButti K."/>
            <person name="Lagendijk E.L."/>
            <person name="Lapidus A."/>
            <person name="Levasseur A."/>
            <person name="Lindquist E."/>
            <person name="Lipzen A."/>
            <person name="Logrieco A.F."/>
            <person name="MacCabe A."/>
            <person name="Maekelae M.R."/>
            <person name="Malavazi I."/>
            <person name="Melin P."/>
            <person name="Meyer V."/>
            <person name="Mielnichuk N."/>
            <person name="Miskei M."/>
            <person name="Molnar A.P."/>
            <person name="Mule G."/>
            <person name="Ngan C.Y."/>
            <person name="Orejas M."/>
            <person name="Orosz E."/>
            <person name="Ouedraogo J.P."/>
            <person name="Overkamp K.M."/>
            <person name="Park H.-S."/>
            <person name="Perrone G."/>
            <person name="Piumi F."/>
            <person name="Punt P.J."/>
            <person name="Ram A.F."/>
            <person name="Ramon A."/>
            <person name="Rauscher S."/>
            <person name="Record E."/>
            <person name="Riano-Pachon D.M."/>
            <person name="Robert V."/>
            <person name="Roehrig J."/>
            <person name="Ruller R."/>
            <person name="Salamov A."/>
            <person name="Salih N.S."/>
            <person name="Samson R.A."/>
            <person name="Sandor E."/>
            <person name="Sanguinetti M."/>
            <person name="Schuetze T."/>
            <person name="Sepcic K."/>
            <person name="Shelest E."/>
            <person name="Sherlock G."/>
            <person name="Sophianopoulou V."/>
            <person name="Squina F.M."/>
            <person name="Sun H."/>
            <person name="Susca A."/>
            <person name="Todd R.B."/>
            <person name="Tsang A."/>
            <person name="Unkles S.E."/>
            <person name="van de Wiele N."/>
            <person name="van Rossen-Uffink D."/>
            <person name="Oliveira J.V."/>
            <person name="Vesth T.C."/>
            <person name="Visser J."/>
            <person name="Yu J.-H."/>
            <person name="Zhou M."/>
            <person name="Andersen M.R."/>
            <person name="Archer D.B."/>
            <person name="Baker S.E."/>
            <person name="Benoit I."/>
            <person name="Brakhage A.A."/>
            <person name="Braus G.H."/>
            <person name="Fischer R."/>
            <person name="Frisvad J.C."/>
            <person name="Goldman G.H."/>
            <person name="Houbraken J."/>
            <person name="Oakley B."/>
            <person name="Pocsi I."/>
            <person name="Scazzocchio C."/>
            <person name="Seiboth B."/>
            <person name="vanKuyk P.A."/>
            <person name="Wortman J."/>
            <person name="Dyer P.S."/>
            <person name="Grigoriev I.V."/>
        </authorList>
    </citation>
    <scope>NUCLEOTIDE SEQUENCE [LARGE SCALE GENOMIC DNA]</scope>
    <source>
        <strain evidence="4">CBS 506.65</strain>
    </source>
</reference>
<keyword evidence="4" id="KW-1185">Reference proteome</keyword>
<evidence type="ECO:0000313" key="4">
    <source>
        <dbReference type="Proteomes" id="UP000184188"/>
    </source>
</evidence>
<organism evidence="3 4">
    <name type="scientific">Penicilliopsis zonata CBS 506.65</name>
    <dbReference type="NCBI Taxonomy" id="1073090"/>
    <lineage>
        <taxon>Eukaryota</taxon>
        <taxon>Fungi</taxon>
        <taxon>Dikarya</taxon>
        <taxon>Ascomycota</taxon>
        <taxon>Pezizomycotina</taxon>
        <taxon>Eurotiomycetes</taxon>
        <taxon>Eurotiomycetidae</taxon>
        <taxon>Eurotiales</taxon>
        <taxon>Aspergillaceae</taxon>
        <taxon>Penicilliopsis</taxon>
    </lineage>
</organism>
<dbReference type="OrthoDB" id="291792at2759"/>
<protein>
    <recommendedName>
        <fullName evidence="5">Transmembrane protein 135 N-terminal domain-containing protein</fullName>
    </recommendedName>
</protein>
<dbReference type="GeneID" id="34613122"/>
<keyword evidence="2" id="KW-0812">Transmembrane</keyword>
<evidence type="ECO:0000256" key="1">
    <source>
        <dbReference type="SAM" id="MobiDB-lite"/>
    </source>
</evidence>
<feature type="transmembrane region" description="Helical" evidence="2">
    <location>
        <begin position="424"/>
        <end position="442"/>
    </location>
</feature>
<sequence>MDASDTPDGSRPRPAASSSPSPSPSYTRAALRLIVSAQEYRLIHDRLLSRAPSSVLDHVPSPARFGALVHAKSKDKPLEAALRVSLRVFALSSAALRLVDLVKKPSKSNRATNARLSLSLSLVLFLHRLLYRFLVKLRANLRADEARPFRERNPRVTRALTARSAPAVGASLAGLALVLCPQRDLRRTLAIYTGSRAAEFFYNVADEQGWLGTRPQWVGSWLLMPLACAQLFHALVFDRETTPKWLPALTLRLSPSYIHPRPEGYPVELPWPDQEGVLDSLATIAELKWPDFVSPILHPSTTQTLPAAVQSISPLTGSAHPSLASLSCALLHPALPSCSTAFLHHLLLTGPRLVRLLAVAAALVTVPRVLIKSLALPFPTSVPKLAQRVLAFAATLSTTTGLAWASLCLWTSLLPRSSLATKRFFLSGALAGLPLGLFFRGSSYCRGMAMYLVRAALDSAWRVRDKHHHNKQLQSPSRASSRTRGLPGDVALVVAAWAVIGVILDTYPAAVRGSSLRKALVWMRGDGFKDPVKDKKDKRDKKKALGSN</sequence>